<keyword evidence="2" id="KW-1185">Reference proteome</keyword>
<dbReference type="AlphaFoldDB" id="A0A1C4WFA8"/>
<accession>A0A1C4WFA8</accession>
<dbReference type="Proteomes" id="UP000198242">
    <property type="component" value="Chromosome I"/>
</dbReference>
<proteinExistence type="predicted"/>
<dbReference type="EMBL" id="LT607411">
    <property type="protein sequence ID" value="SCE94819.1"/>
    <property type="molecule type" value="Genomic_DNA"/>
</dbReference>
<reference evidence="2" key="1">
    <citation type="submission" date="2016-06" db="EMBL/GenBank/DDBJ databases">
        <authorList>
            <person name="Varghese N."/>
            <person name="Submissions Spin"/>
        </authorList>
    </citation>
    <scope>NUCLEOTIDE SEQUENCE [LARGE SCALE GENOMIC DNA]</scope>
    <source>
        <strain evidence="2">DSM 43909</strain>
    </source>
</reference>
<gene>
    <name evidence="1" type="ORF">GA0074695_2371</name>
</gene>
<evidence type="ECO:0000313" key="2">
    <source>
        <dbReference type="Proteomes" id="UP000198242"/>
    </source>
</evidence>
<protein>
    <submittedName>
        <fullName evidence="1">Uncharacterized protein</fullName>
    </submittedName>
</protein>
<name>A0A1C4WFA8_MICVI</name>
<evidence type="ECO:0000313" key="1">
    <source>
        <dbReference type="EMBL" id="SCE94819.1"/>
    </source>
</evidence>
<organism evidence="1 2">
    <name type="scientific">Micromonospora viridifaciens</name>
    <dbReference type="NCBI Taxonomy" id="1881"/>
    <lineage>
        <taxon>Bacteria</taxon>
        <taxon>Bacillati</taxon>
        <taxon>Actinomycetota</taxon>
        <taxon>Actinomycetes</taxon>
        <taxon>Micromonosporales</taxon>
        <taxon>Micromonosporaceae</taxon>
        <taxon>Micromonospora</taxon>
    </lineage>
</organism>
<sequence length="259" mass="28415">MALIGLADRDVNGAWSDRQRLHCDDDGVIIPGYLDGYEPPFLRSPLVDGSGMMAHALFWPAFLSTVGGSASVPDAFNVDPADLEQIVDTFLDPHSWPVFSLPLPAHRRLHVIMRNFEDDGGVDYVLDPGTGDASIPLAAMEGHFRGPAFAWPEVVAAARQPDPDHTPAERLLLLIPACADTNRPREAVDLVTEALTALGARSHVHQVSNELLNSRRYWTPCRWANIDDVLVGLGSHTYRRHGGELSQEQLHLIADTLQP</sequence>